<dbReference type="AlphaFoldDB" id="A0AAV7HM91"/>
<name>A0AAV7HM91_COTGL</name>
<protein>
    <submittedName>
        <fullName evidence="1">Uncharacterized protein</fullName>
    </submittedName>
</protein>
<keyword evidence="2" id="KW-1185">Reference proteome</keyword>
<accession>A0AAV7HM91</accession>
<reference evidence="1 2" key="1">
    <citation type="journal article" date="2021" name="J. Hered.">
        <title>A chromosome-level genome assembly of the parasitoid wasp, Cotesia glomerata (Hymenoptera: Braconidae).</title>
        <authorList>
            <person name="Pinto B.J."/>
            <person name="Weis J.J."/>
            <person name="Gamble T."/>
            <person name="Ode P.J."/>
            <person name="Paul R."/>
            <person name="Zaspel J.M."/>
        </authorList>
    </citation>
    <scope>NUCLEOTIDE SEQUENCE [LARGE SCALE GENOMIC DNA]</scope>
    <source>
        <strain evidence="1">CgM1</strain>
    </source>
</reference>
<dbReference type="Proteomes" id="UP000826195">
    <property type="component" value="Unassembled WGS sequence"/>
</dbReference>
<comment type="caution">
    <text evidence="1">The sequence shown here is derived from an EMBL/GenBank/DDBJ whole genome shotgun (WGS) entry which is preliminary data.</text>
</comment>
<sequence length="189" mass="21453">MISVEQLVLRGFSFGLCGYEQSSERTVEAKLSWAQTAGNAKSYADDILEECERVCLPDESIIIRGENERRRGLRRMMQPEITRTRNRSGAGLEPDTAQSENYRTKATLDSIRSSTSNPDSYLCACSFVLHDAPLYSRHTFYRDQIKLILRACRGTHPFSFAERGFRGPNDNNNNNNNDNRLRKVIPLGA</sequence>
<dbReference type="EMBL" id="JAHXZJ010002609">
    <property type="protein sequence ID" value="KAH0541005.1"/>
    <property type="molecule type" value="Genomic_DNA"/>
</dbReference>
<proteinExistence type="predicted"/>
<organism evidence="1 2">
    <name type="scientific">Cotesia glomerata</name>
    <name type="common">Lepidopteran parasitic wasp</name>
    <name type="synonym">Apanteles glomeratus</name>
    <dbReference type="NCBI Taxonomy" id="32391"/>
    <lineage>
        <taxon>Eukaryota</taxon>
        <taxon>Metazoa</taxon>
        <taxon>Ecdysozoa</taxon>
        <taxon>Arthropoda</taxon>
        <taxon>Hexapoda</taxon>
        <taxon>Insecta</taxon>
        <taxon>Pterygota</taxon>
        <taxon>Neoptera</taxon>
        <taxon>Endopterygota</taxon>
        <taxon>Hymenoptera</taxon>
        <taxon>Apocrita</taxon>
        <taxon>Ichneumonoidea</taxon>
        <taxon>Braconidae</taxon>
        <taxon>Microgastrinae</taxon>
        <taxon>Cotesia</taxon>
    </lineage>
</organism>
<evidence type="ECO:0000313" key="1">
    <source>
        <dbReference type="EMBL" id="KAH0541005.1"/>
    </source>
</evidence>
<gene>
    <name evidence="1" type="ORF">KQX54_020775</name>
</gene>
<evidence type="ECO:0000313" key="2">
    <source>
        <dbReference type="Proteomes" id="UP000826195"/>
    </source>
</evidence>